<dbReference type="CDD" id="cd16117">
    <property type="entry name" value="UBX_UBXN4"/>
    <property type="match status" value="1"/>
</dbReference>
<evidence type="ECO:0000313" key="5">
    <source>
        <dbReference type="RefSeq" id="XP_017776476.1"/>
    </source>
</evidence>
<dbReference type="InterPro" id="IPR029071">
    <property type="entry name" value="Ubiquitin-like_domsf"/>
</dbReference>
<feature type="domain" description="UBX" evidence="3">
    <location>
        <begin position="273"/>
        <end position="351"/>
    </location>
</feature>
<evidence type="ECO:0000313" key="4">
    <source>
        <dbReference type="Proteomes" id="UP000695000"/>
    </source>
</evidence>
<dbReference type="PROSITE" id="PS50033">
    <property type="entry name" value="UBX"/>
    <property type="match status" value="1"/>
</dbReference>
<dbReference type="GeneID" id="108562589"/>
<dbReference type="SMART" id="SM00166">
    <property type="entry name" value="UBX"/>
    <property type="match status" value="1"/>
</dbReference>
<keyword evidence="4" id="KW-1185">Reference proteome</keyword>
<feature type="compositionally biased region" description="Polar residues" evidence="2">
    <location>
        <begin position="441"/>
        <end position="451"/>
    </location>
</feature>
<dbReference type="PANTHER" id="PTHR46424">
    <property type="entry name" value="UBX DOMAIN-CONTAINING PROTEIN 4"/>
    <property type="match status" value="1"/>
</dbReference>
<feature type="region of interest" description="Disordered" evidence="2">
    <location>
        <begin position="393"/>
        <end position="451"/>
    </location>
</feature>
<evidence type="ECO:0000256" key="1">
    <source>
        <dbReference type="ARBA" id="ARBA00040925"/>
    </source>
</evidence>
<dbReference type="Proteomes" id="UP000695000">
    <property type="component" value="Unplaced"/>
</dbReference>
<dbReference type="Pfam" id="PF23187">
    <property type="entry name" value="UBX7_N"/>
    <property type="match status" value="1"/>
</dbReference>
<dbReference type="RefSeq" id="XP_017776476.1">
    <property type="nucleotide sequence ID" value="XM_017920987.1"/>
</dbReference>
<feature type="compositionally biased region" description="Polar residues" evidence="2">
    <location>
        <begin position="395"/>
        <end position="409"/>
    </location>
</feature>
<feature type="compositionally biased region" description="Basic and acidic residues" evidence="2">
    <location>
        <begin position="184"/>
        <end position="252"/>
    </location>
</feature>
<proteinExistence type="predicted"/>
<sequence>MKWYEGGITEAVSLYSQNKLIFVVYIEGKDEKSVTLTKMLDDDRVSGMLENPKFITLKVEENSLPHQQFSEIYKQTPVPSIYFIGSGSTLEIVTESKDAADLAKKINEILVKGGESPIAIQTENFLQSEAAASSSNAECVGEACSIKPSEVAEPLKPEENNAALSVEEKLKLAQDLIEKKRAMKKVEEEELEKSKEIERRKMGHDVQKMKRWQQDQEIKQRMEEREKEKREEKEARDKVRRQIEEDKREKAARMSASPPAAAATVQQRRVRPNDSNSSRLQFRLPDGSSHTHDFPSSVPLQEVINFVKENLIVGFTNFVLSTTFPRREFQPEEANETLLNLELVPNAVILVLPVSRATVSTNNPNQSLSIFWQLLAPLFTIWNYMKSFLFKDPPRQSNDNNTRLASTSRPRAPKREAGESVIKRQGNVHKLSDRDSEDENNTWNGNSTQQM</sequence>
<dbReference type="InterPro" id="IPR001012">
    <property type="entry name" value="UBX_dom"/>
</dbReference>
<feature type="region of interest" description="Disordered" evidence="2">
    <location>
        <begin position="184"/>
        <end position="293"/>
    </location>
</feature>
<organism evidence="4 5">
    <name type="scientific">Nicrophorus vespilloides</name>
    <name type="common">Boreal carrion beetle</name>
    <dbReference type="NCBI Taxonomy" id="110193"/>
    <lineage>
        <taxon>Eukaryota</taxon>
        <taxon>Metazoa</taxon>
        <taxon>Ecdysozoa</taxon>
        <taxon>Arthropoda</taxon>
        <taxon>Hexapoda</taxon>
        <taxon>Insecta</taxon>
        <taxon>Pterygota</taxon>
        <taxon>Neoptera</taxon>
        <taxon>Endopterygota</taxon>
        <taxon>Coleoptera</taxon>
        <taxon>Polyphaga</taxon>
        <taxon>Staphyliniformia</taxon>
        <taxon>Silphidae</taxon>
        <taxon>Nicrophorinae</taxon>
        <taxon>Nicrophorus</taxon>
    </lineage>
</organism>
<reference evidence="5" key="1">
    <citation type="submission" date="2025-08" db="UniProtKB">
        <authorList>
            <consortium name="RefSeq"/>
        </authorList>
    </citation>
    <scope>IDENTIFICATION</scope>
    <source>
        <tissue evidence="5">Whole Larva</tissue>
    </source>
</reference>
<accession>A0ABM1MPH6</accession>
<dbReference type="Pfam" id="PF00789">
    <property type="entry name" value="UBX"/>
    <property type="match status" value="1"/>
</dbReference>
<gene>
    <name evidence="5" type="primary">LOC108562589</name>
</gene>
<dbReference type="SUPFAM" id="SSF54236">
    <property type="entry name" value="Ubiquitin-like"/>
    <property type="match status" value="1"/>
</dbReference>
<protein>
    <recommendedName>
        <fullName evidence="1">UBX domain-containing protein 4</fullName>
    </recommendedName>
</protein>
<feature type="compositionally biased region" description="Low complexity" evidence="2">
    <location>
        <begin position="253"/>
        <end position="267"/>
    </location>
</feature>
<evidence type="ECO:0000259" key="3">
    <source>
        <dbReference type="PROSITE" id="PS50033"/>
    </source>
</evidence>
<dbReference type="Gene3D" id="3.10.20.90">
    <property type="entry name" value="Phosphatidylinositol 3-kinase Catalytic Subunit, Chain A, domain 1"/>
    <property type="match status" value="1"/>
</dbReference>
<dbReference type="PANTHER" id="PTHR46424:SF1">
    <property type="entry name" value="UBX DOMAIN-CONTAINING PROTEIN 4"/>
    <property type="match status" value="1"/>
</dbReference>
<evidence type="ECO:0000256" key="2">
    <source>
        <dbReference type="SAM" id="MobiDB-lite"/>
    </source>
</evidence>
<feature type="compositionally biased region" description="Basic and acidic residues" evidence="2">
    <location>
        <begin position="413"/>
        <end position="422"/>
    </location>
</feature>
<name>A0ABM1MPH6_NICVS</name>